<dbReference type="RefSeq" id="WP_005586350.1">
    <property type="nucleotide sequence ID" value="NZ_LT669839.1"/>
</dbReference>
<dbReference type="InterPro" id="IPR013525">
    <property type="entry name" value="ABC2_TM"/>
</dbReference>
<evidence type="ECO:0000256" key="1">
    <source>
        <dbReference type="ARBA" id="ARBA00004141"/>
    </source>
</evidence>
<dbReference type="PANTHER" id="PTHR43027">
    <property type="entry name" value="DOXORUBICIN RESISTANCE ABC TRANSPORTER PERMEASE PROTEIN DRRC-RELATED"/>
    <property type="match status" value="1"/>
</dbReference>
<sequence>MRNLFRNCLYQGKNLFRDFGFSFWSLAYPLILSVFFYLSFSGMMNIELENINLGIEEGNRIGYILEEIEILNIHNISQDQAIEKLNNDEIHGFIDEDLNLRVKKSGINQTIIKEIIEQIKQMERLNRPIGNYDFEVDYILDRNQNANPIIVTFYSLIAMVSTYGVFAGIVTVILIQANLTNIGARLSITPLKKYNFLIAGFIVALTLNLFANGVLFIFIKYALKIQLFNEIKYSSIFVILGNVFGTALGIFIGASNKRSHNVKTLMAVATTLILSFLSGMMGPHIKVMLDKNIPILGRINPISIISNNLYRVNLLESTKSVKEGILILSLYSILLIFSSYMFLRRRNYDSI</sequence>
<dbReference type="GO" id="GO:0016020">
    <property type="term" value="C:membrane"/>
    <property type="evidence" value="ECO:0007669"/>
    <property type="project" value="UniProtKB-SubCell"/>
</dbReference>
<keyword evidence="3 5" id="KW-1133">Transmembrane helix</keyword>
<comment type="subcellular location">
    <subcellularLocation>
        <location evidence="1">Membrane</location>
        <topology evidence="1">Multi-pass membrane protein</topology>
    </subcellularLocation>
</comment>
<dbReference type="InterPro" id="IPR052902">
    <property type="entry name" value="ABC-2_transporter"/>
</dbReference>
<reference evidence="7 8" key="1">
    <citation type="submission" date="2016-11" db="EMBL/GenBank/DDBJ databases">
        <authorList>
            <person name="Manzoor S."/>
        </authorList>
    </citation>
    <scope>NUCLEOTIDE SEQUENCE [LARGE SCALE GENOMIC DNA]</scope>
    <source>
        <strain evidence="7">Clostridium ultunense strain Esp</strain>
    </source>
</reference>
<evidence type="ECO:0000256" key="2">
    <source>
        <dbReference type="ARBA" id="ARBA00022692"/>
    </source>
</evidence>
<proteinExistence type="predicted"/>
<feature type="transmembrane region" description="Helical" evidence="5">
    <location>
        <begin position="196"/>
        <end position="219"/>
    </location>
</feature>
<dbReference type="HOGENOM" id="CLU_055441_0_0_9"/>
<evidence type="ECO:0000256" key="4">
    <source>
        <dbReference type="ARBA" id="ARBA00023136"/>
    </source>
</evidence>
<evidence type="ECO:0000313" key="7">
    <source>
        <dbReference type="EMBL" id="SHD78169.1"/>
    </source>
</evidence>
<feature type="transmembrane region" description="Helical" evidence="5">
    <location>
        <begin position="231"/>
        <end position="252"/>
    </location>
</feature>
<keyword evidence="2 5" id="KW-0812">Transmembrane</keyword>
<gene>
    <name evidence="7" type="ORF">CUESP1_2837</name>
</gene>
<evidence type="ECO:0000256" key="3">
    <source>
        <dbReference type="ARBA" id="ARBA00022989"/>
    </source>
</evidence>
<accession>M1ZCK7</accession>
<keyword evidence="8" id="KW-1185">Reference proteome</keyword>
<organism evidence="7 8">
    <name type="scientific">[Clostridium] ultunense Esp</name>
    <dbReference type="NCBI Taxonomy" id="1288971"/>
    <lineage>
        <taxon>Bacteria</taxon>
        <taxon>Bacillati</taxon>
        <taxon>Bacillota</taxon>
        <taxon>Tissierellia</taxon>
        <taxon>Tissierellales</taxon>
        <taxon>Tepidimicrobiaceae</taxon>
        <taxon>Schnuerera</taxon>
    </lineage>
</organism>
<protein>
    <recommendedName>
        <fullName evidence="6">ABC-2 type transporter transmembrane domain-containing protein</fullName>
    </recommendedName>
</protein>
<dbReference type="OrthoDB" id="9771731at2"/>
<name>M1ZCK7_9FIRM</name>
<feature type="transmembrane region" description="Helical" evidence="5">
    <location>
        <begin position="149"/>
        <end position="175"/>
    </location>
</feature>
<feature type="transmembrane region" description="Helical" evidence="5">
    <location>
        <begin position="21"/>
        <end position="40"/>
    </location>
</feature>
<dbReference type="AlphaFoldDB" id="M1ZCK7"/>
<dbReference type="EMBL" id="LT669839">
    <property type="protein sequence ID" value="SHD78169.1"/>
    <property type="molecule type" value="Genomic_DNA"/>
</dbReference>
<feature type="transmembrane region" description="Helical" evidence="5">
    <location>
        <begin position="264"/>
        <end position="282"/>
    </location>
</feature>
<evidence type="ECO:0000256" key="5">
    <source>
        <dbReference type="SAM" id="Phobius"/>
    </source>
</evidence>
<dbReference type="GO" id="GO:0140359">
    <property type="term" value="F:ABC-type transporter activity"/>
    <property type="evidence" value="ECO:0007669"/>
    <property type="project" value="InterPro"/>
</dbReference>
<evidence type="ECO:0000313" key="8">
    <source>
        <dbReference type="Proteomes" id="UP000245423"/>
    </source>
</evidence>
<keyword evidence="4 5" id="KW-0472">Membrane</keyword>
<feature type="transmembrane region" description="Helical" evidence="5">
    <location>
        <begin position="324"/>
        <end position="343"/>
    </location>
</feature>
<dbReference type="Pfam" id="PF12698">
    <property type="entry name" value="ABC2_membrane_3"/>
    <property type="match status" value="1"/>
</dbReference>
<dbReference type="PANTHER" id="PTHR43027:SF1">
    <property type="entry name" value="DOXORUBICIN RESISTANCE ABC TRANSPORTER PERMEASE PROTEIN DRRC-RELATED"/>
    <property type="match status" value="1"/>
</dbReference>
<feature type="domain" description="ABC-2 type transporter transmembrane" evidence="6">
    <location>
        <begin position="21"/>
        <end position="336"/>
    </location>
</feature>
<evidence type="ECO:0000259" key="6">
    <source>
        <dbReference type="Pfam" id="PF12698"/>
    </source>
</evidence>
<dbReference type="Proteomes" id="UP000245423">
    <property type="component" value="Chromosome 1"/>
</dbReference>